<keyword evidence="3" id="KW-1133">Transmembrane helix</keyword>
<dbReference type="EMBL" id="JALJOT010000009">
    <property type="protein sequence ID" value="KAK9907249.1"/>
    <property type="molecule type" value="Genomic_DNA"/>
</dbReference>
<feature type="transmembrane region" description="Helical" evidence="3">
    <location>
        <begin position="59"/>
        <end position="78"/>
    </location>
</feature>
<organism evidence="4 5">
    <name type="scientific">Coccomyxa subellipsoidea</name>
    <dbReference type="NCBI Taxonomy" id="248742"/>
    <lineage>
        <taxon>Eukaryota</taxon>
        <taxon>Viridiplantae</taxon>
        <taxon>Chlorophyta</taxon>
        <taxon>core chlorophytes</taxon>
        <taxon>Trebouxiophyceae</taxon>
        <taxon>Trebouxiophyceae incertae sedis</taxon>
        <taxon>Coccomyxaceae</taxon>
        <taxon>Coccomyxa</taxon>
    </lineage>
</organism>
<keyword evidence="5" id="KW-1185">Reference proteome</keyword>
<keyword evidence="3" id="KW-0812">Transmembrane</keyword>
<comment type="caution">
    <text evidence="4">The sequence shown here is derived from an EMBL/GenBank/DDBJ whole genome shotgun (WGS) entry which is preliminary data.</text>
</comment>
<name>A0ABR2YK61_9CHLO</name>
<gene>
    <name evidence="4" type="ORF">WJX75_000048</name>
</gene>
<dbReference type="SUPFAM" id="SSF53448">
    <property type="entry name" value="Nucleotide-diphospho-sugar transferases"/>
    <property type="match status" value="1"/>
</dbReference>
<dbReference type="Gene3D" id="3.90.550.20">
    <property type="match status" value="1"/>
</dbReference>
<evidence type="ECO:0000256" key="1">
    <source>
        <dbReference type="ARBA" id="ARBA00022679"/>
    </source>
</evidence>
<dbReference type="Proteomes" id="UP001491310">
    <property type="component" value="Unassembled WGS sequence"/>
</dbReference>
<dbReference type="InterPro" id="IPR051706">
    <property type="entry name" value="Glycosyltransferase_domain"/>
</dbReference>
<feature type="region of interest" description="Disordered" evidence="2">
    <location>
        <begin position="1"/>
        <end position="54"/>
    </location>
</feature>
<dbReference type="PANTHER" id="PTHR32385:SF15">
    <property type="entry name" value="INOSITOL PHOSPHOCERAMIDE MANNOSYLTRANSFERASE 1"/>
    <property type="match status" value="1"/>
</dbReference>
<sequence length="429" mass="47442">MMDPPPSPSGTSTAIPTSPQRTQRGQRLERGPSGALLLPINSPSSPSQQSTRGPSRGKWLLLQACFLLLLLASAALLFTQSQRTKWVSQLLQKQTNSTASPAPAFPQALGTGAVLGMRAATPAAVKPQRSQIDMRHRSEGQDATDADAFLKGAHKLDWRPEQYRGKTGGSIPKILHHIFLDGEAEYDKEVEAAKAVGSGFRREWRDSCVSNHSDWKYMFWDKAAALTFLQVHYPWYISTFLSYPKVVLQGDALRPFLLHAFGGMYLDLDVQCFRPSDPWLAGADLVLQSEYKEQRDVVNSVMASVPGHPFWKLIIHQMLSKMEGARGKVNSDIILESTGPRLYSAVFKQYVTEAQDPGTSVVGNFQVDSSAVRVYGLGHWFVPCEWNDQVCHQTMALGVHEGTMPEALAGYHQYSGSWLPTVRNGKKTA</sequence>
<protein>
    <submittedName>
        <fullName evidence="4">Uncharacterized protein</fullName>
    </submittedName>
</protein>
<dbReference type="Pfam" id="PF04488">
    <property type="entry name" value="Gly_transf_sug"/>
    <property type="match status" value="1"/>
</dbReference>
<evidence type="ECO:0000313" key="4">
    <source>
        <dbReference type="EMBL" id="KAK9907249.1"/>
    </source>
</evidence>
<evidence type="ECO:0000256" key="2">
    <source>
        <dbReference type="SAM" id="MobiDB-lite"/>
    </source>
</evidence>
<accession>A0ABR2YK61</accession>
<dbReference type="PANTHER" id="PTHR32385">
    <property type="entry name" value="MANNOSYL PHOSPHORYLINOSITOL CERAMIDE SYNTHASE"/>
    <property type="match status" value="1"/>
</dbReference>
<keyword evidence="3" id="KW-0472">Membrane</keyword>
<evidence type="ECO:0000256" key="3">
    <source>
        <dbReference type="SAM" id="Phobius"/>
    </source>
</evidence>
<feature type="compositionally biased region" description="Polar residues" evidence="2">
    <location>
        <begin position="9"/>
        <end position="25"/>
    </location>
</feature>
<reference evidence="4 5" key="1">
    <citation type="journal article" date="2024" name="Nat. Commun.">
        <title>Phylogenomics reveals the evolutionary origins of lichenization in chlorophyte algae.</title>
        <authorList>
            <person name="Puginier C."/>
            <person name="Libourel C."/>
            <person name="Otte J."/>
            <person name="Skaloud P."/>
            <person name="Haon M."/>
            <person name="Grisel S."/>
            <person name="Petersen M."/>
            <person name="Berrin J.G."/>
            <person name="Delaux P.M."/>
            <person name="Dal Grande F."/>
            <person name="Keller J."/>
        </authorList>
    </citation>
    <scope>NUCLEOTIDE SEQUENCE [LARGE SCALE GENOMIC DNA]</scope>
    <source>
        <strain evidence="4 5">SAG 216-7</strain>
    </source>
</reference>
<proteinExistence type="predicted"/>
<evidence type="ECO:0000313" key="5">
    <source>
        <dbReference type="Proteomes" id="UP001491310"/>
    </source>
</evidence>
<keyword evidence="1" id="KW-0808">Transferase</keyword>
<dbReference type="InterPro" id="IPR007577">
    <property type="entry name" value="GlycoTrfase_DXD_sugar-bd_CS"/>
</dbReference>
<dbReference type="InterPro" id="IPR029044">
    <property type="entry name" value="Nucleotide-diphossugar_trans"/>
</dbReference>